<keyword evidence="5" id="KW-0547">Nucleotide-binding</keyword>
<evidence type="ECO:0000256" key="1">
    <source>
        <dbReference type="ARBA" id="ARBA00023236"/>
    </source>
</evidence>
<dbReference type="Gene3D" id="3.40.50.300">
    <property type="entry name" value="P-loop containing nucleotide triphosphate hydrolases"/>
    <property type="match status" value="2"/>
</dbReference>
<dbReference type="GO" id="GO:0004386">
    <property type="term" value="F:helicase activity"/>
    <property type="evidence" value="ECO:0007669"/>
    <property type="project" value="UniProtKB-KW"/>
</dbReference>
<keyword evidence="2" id="KW-0175">Coiled coil</keyword>
<dbReference type="SUPFAM" id="SSF53335">
    <property type="entry name" value="S-adenosyl-L-methionine-dependent methyltransferases"/>
    <property type="match status" value="1"/>
</dbReference>
<sequence length="1088" mass="125120">MMVEIKTSKSIAPKIYAYTTPKNLDNEGWIKIGYTEREVEKRIKEQTHTANVTTDILWSENAEYLAEPDKGKTFKDHDFHNFLKFHDVKRRPKTEWFYFNGNPDKSKQLFDKFVVHDVSDYQLGQGQDYVLRKEQEEAVLQTAAYMAENPSGKYLWNAKPRFGKTLATYDLICRTKVQSVLIVTNRPAIANSWYDDFDKFIAEKTNYKFVSESDSLKDRPVLSRKGYKDYLLSHLDETDELGQIAFLSLQDLKGSIFLGGSYNKLKWVTDTEWDLLVIDEAHEGVDTFKTDIAFKQIKRNFTLHLSGTPFKALAKGDFTAGQIFNWSYADEQKAKHNWATESETENPYENLPQLNMFTYQMSHMIGEQLEDGAQLDGGNVDYAFDLNEFFATDESGNFVHEQAVKNWLETLSTNEKYPFSTKELRNELKHTFWLLDRVASARALKTLLEEHPIYENYEIILAAGDGKISEEDDSVKLKSLEAVRKAIKPDNKTITLSVGQLTTGVTIPEWSAVLMLSNIKSPALYMQAAFRAQNPYSWTDDKGNHYRKENAYVFDFAPERTLMLFDEFANNLSLATVSGGGTSATREDNIRELLNFFPVIAEDREGKMVEIDAKSVLTIPRQIKAKEVLKRGFMSNLLFDNIAGIFRATQTVLDILDQLPVVENGKVTTSENDFLDFSDVTVDESGEVVIDPTIVINQQTKLFGEKIYGLGESVSTVISEMKDTSKDSVNQLTKTIASVMVDEFRAEYGLKTQETEAIEKQIEETIKKQIECHETERKIAEAHLQDNYQEKIDQTNDKVEKEALKADLDKKLEENKQIYDTKLEENLRNTVTKLPEVFIEQIETKQVEKVRDRAEDEIRGHLRGFARTIPSFIMAYGDENLTLDNFDTYVPESVFIEVTGISVGQFRYLRDGGQDFDGHLFDRATFDEAIQEFLRKKVELSNYFEDTKEDIFDYIPPQKTNQIFTPKRVVKRMVDDLERENPGIFDDPSKTFIDPYMKSGLYITELVKRLYRSEGLKGAFPEEKARIKHILENQVFGFAPTEIIYRICTNYIFGTLPDTISRKNFVQEDTVPAVKEGKLQDVVDRYFS</sequence>
<keyword evidence="1" id="KW-0227">DNA damage</keyword>
<evidence type="ECO:0000259" key="3">
    <source>
        <dbReference type="SMART" id="SM00487"/>
    </source>
</evidence>
<dbReference type="InterPro" id="IPR029063">
    <property type="entry name" value="SAM-dependent_MTases_sf"/>
</dbReference>
<evidence type="ECO:0000313" key="6">
    <source>
        <dbReference type="Proteomes" id="UP001206548"/>
    </source>
</evidence>
<keyword evidence="5" id="KW-0067">ATP-binding</keyword>
<dbReference type="PANTHER" id="PTHR47396">
    <property type="entry name" value="TYPE I RESTRICTION ENZYME ECOKI R PROTEIN"/>
    <property type="match status" value="1"/>
</dbReference>
<dbReference type="RefSeq" id="WP_259137316.1">
    <property type="nucleotide sequence ID" value="NZ_JANUXX010000001.1"/>
</dbReference>
<dbReference type="InterPro" id="IPR014001">
    <property type="entry name" value="Helicase_ATP-bd"/>
</dbReference>
<keyword evidence="5" id="KW-0378">Hydrolase</keyword>
<evidence type="ECO:0000256" key="2">
    <source>
        <dbReference type="SAM" id="Coils"/>
    </source>
</evidence>
<dbReference type="Pfam" id="PF10544">
    <property type="entry name" value="T5orf172"/>
    <property type="match status" value="1"/>
</dbReference>
<comment type="caution">
    <text evidence="5">The sequence shown here is derived from an EMBL/GenBank/DDBJ whole genome shotgun (WGS) entry which is preliminary data.</text>
</comment>
<dbReference type="Gene3D" id="3.40.50.150">
    <property type="entry name" value="Vaccinia Virus protein VP39"/>
    <property type="match status" value="1"/>
</dbReference>
<keyword evidence="5" id="KW-0347">Helicase</keyword>
<dbReference type="PANTHER" id="PTHR47396:SF1">
    <property type="entry name" value="ATP-DEPENDENT HELICASE IRC3-RELATED"/>
    <property type="match status" value="1"/>
</dbReference>
<dbReference type="InterPro" id="IPR006935">
    <property type="entry name" value="Helicase/UvrB_N"/>
</dbReference>
<reference evidence="5 6" key="1">
    <citation type="journal article" date="2023" name="Int. J. Syst. Evol. Microbiol.">
        <title>Streptococcus sciuri sp. nov., Staphylococcus marylandisciuri sp. nov. and Staphylococcus americanisciuri sp. nov., isolated from faeces of eastern grey squirrel (Sciurus carolinensis).</title>
        <authorList>
            <person name="Volokhov D.V."/>
            <person name="Zagorodnyaya T.A."/>
            <person name="Furtak V.A."/>
            <person name="Nattanmai G."/>
            <person name="Randall L."/>
            <person name="Jose S."/>
            <person name="Gao Y."/>
            <person name="Eisenberg T."/>
            <person name="Delmonte P."/>
            <person name="Blom J."/>
            <person name="Mitchell K.K."/>
        </authorList>
    </citation>
    <scope>NUCLEOTIDE SEQUENCE [LARGE SCALE GENOMIC DNA]</scope>
    <source>
        <strain evidence="5 6">SQ9-PEA</strain>
    </source>
</reference>
<feature type="domain" description="Helicase ATP-binding" evidence="3">
    <location>
        <begin position="127"/>
        <end position="335"/>
    </location>
</feature>
<dbReference type="InterPro" id="IPR050742">
    <property type="entry name" value="Helicase_Restrict-Modif_Enz"/>
</dbReference>
<proteinExistence type="predicted"/>
<evidence type="ECO:0000313" key="5">
    <source>
        <dbReference type="EMBL" id="MCS4487558.1"/>
    </source>
</evidence>
<evidence type="ECO:0000259" key="4">
    <source>
        <dbReference type="SMART" id="SM00974"/>
    </source>
</evidence>
<feature type="coiled-coil region" evidence="2">
    <location>
        <begin position="785"/>
        <end position="821"/>
    </location>
</feature>
<name>A0ABT2F5U5_9STRE</name>
<dbReference type="InterPro" id="IPR027417">
    <property type="entry name" value="P-loop_NTPase"/>
</dbReference>
<keyword evidence="1" id="KW-0742">SOS response</keyword>
<dbReference type="Pfam" id="PF04851">
    <property type="entry name" value="ResIII"/>
    <property type="match status" value="1"/>
</dbReference>
<accession>A0ABT2F5U5</accession>
<dbReference type="SMART" id="SM00487">
    <property type="entry name" value="DEXDc"/>
    <property type="match status" value="1"/>
</dbReference>
<feature type="domain" description="Bacteriophage T5 Orf172 DNA-binding" evidence="4">
    <location>
        <begin position="24"/>
        <end position="110"/>
    </location>
</feature>
<gene>
    <name evidence="5" type="ORF">NXS10_01000</name>
</gene>
<protein>
    <submittedName>
        <fullName evidence="5">DEAD/DEAH box helicase family protein</fullName>
    </submittedName>
</protein>
<organism evidence="5 6">
    <name type="scientific">Streptococcus sciuri</name>
    <dbReference type="NCBI Taxonomy" id="2973939"/>
    <lineage>
        <taxon>Bacteria</taxon>
        <taxon>Bacillati</taxon>
        <taxon>Bacillota</taxon>
        <taxon>Bacilli</taxon>
        <taxon>Lactobacillales</taxon>
        <taxon>Streptococcaceae</taxon>
        <taxon>Streptococcus</taxon>
    </lineage>
</organism>
<keyword evidence="6" id="KW-1185">Reference proteome</keyword>
<dbReference type="InterPro" id="IPR018306">
    <property type="entry name" value="Phage_T5_Orf172_DNA-bd"/>
</dbReference>
<dbReference type="EMBL" id="JANUXX010000001">
    <property type="protein sequence ID" value="MCS4487558.1"/>
    <property type="molecule type" value="Genomic_DNA"/>
</dbReference>
<dbReference type="SUPFAM" id="SSF52540">
    <property type="entry name" value="P-loop containing nucleoside triphosphate hydrolases"/>
    <property type="match status" value="2"/>
</dbReference>
<dbReference type="SMART" id="SM00974">
    <property type="entry name" value="T5orf172"/>
    <property type="match status" value="1"/>
</dbReference>
<dbReference type="Proteomes" id="UP001206548">
    <property type="component" value="Unassembled WGS sequence"/>
</dbReference>